<dbReference type="NCBIfam" id="NF033157">
    <property type="entry name" value="SWFGD_domain"/>
    <property type="match status" value="1"/>
</dbReference>
<sequence>MAYDRYDTRRGWREPRSRWPGDSGESRGFGRDYDDRERGFFDRAGDEVASWFGDEDAERRRREDMKRLGDDDFSRYDRQARFRDEGYRRPYTGRFFGRRGSGDEQDRGIGADRGWSSDRWTPERSRDWSGTAGLHDPHYSEWRQRQLDEIDRDYDDYRRENQSRFESDFGNWRANRQGKRQLLGQIRDHMSVVGSDQEHVGTVDCVRGDHIVLTKGDSEDGRHHMLGCSSIDRVEGDQVILDRPASEVKQRIENDGRDRGLFRDEDARDIGPHMLNRSFSGTY</sequence>
<dbReference type="InterPro" id="IPR047800">
    <property type="entry name" value="SWFGD_dom"/>
</dbReference>
<dbReference type="EMBL" id="JAMGBB010000001">
    <property type="protein sequence ID" value="MCL6740948.1"/>
    <property type="molecule type" value="Genomic_DNA"/>
</dbReference>
<protein>
    <submittedName>
        <fullName evidence="2">DUF2171 domain-containing protein</fullName>
    </submittedName>
</protein>
<evidence type="ECO:0000256" key="1">
    <source>
        <dbReference type="SAM" id="MobiDB-lite"/>
    </source>
</evidence>
<feature type="compositionally biased region" description="Basic and acidic residues" evidence="1">
    <location>
        <begin position="100"/>
        <end position="110"/>
    </location>
</feature>
<keyword evidence="3" id="KW-1185">Reference proteome</keyword>
<reference evidence="2" key="1">
    <citation type="submission" date="2022-05" db="EMBL/GenBank/DDBJ databases">
        <authorList>
            <person name="Jo J.-H."/>
            <person name="Im W.-T."/>
        </authorList>
    </citation>
    <scope>NUCLEOTIDE SEQUENCE</scope>
    <source>
        <strain evidence="2">RB56-2</strain>
    </source>
</reference>
<gene>
    <name evidence="2" type="ORF">LZ518_07370</name>
</gene>
<evidence type="ECO:0000313" key="3">
    <source>
        <dbReference type="Proteomes" id="UP001165383"/>
    </source>
</evidence>
<evidence type="ECO:0000313" key="2">
    <source>
        <dbReference type="EMBL" id="MCL6740948.1"/>
    </source>
</evidence>
<proteinExistence type="predicted"/>
<dbReference type="RefSeq" id="WP_249915356.1">
    <property type="nucleotide sequence ID" value="NZ_JAMGBB010000001.1"/>
</dbReference>
<dbReference type="Proteomes" id="UP001165383">
    <property type="component" value="Unassembled WGS sequence"/>
</dbReference>
<accession>A0ABT0S994</accession>
<name>A0ABT0S994_9SPHN</name>
<organism evidence="2 3">
    <name type="scientific">Sphingomonas brevis</name>
    <dbReference type="NCBI Taxonomy" id="2908206"/>
    <lineage>
        <taxon>Bacteria</taxon>
        <taxon>Pseudomonadati</taxon>
        <taxon>Pseudomonadota</taxon>
        <taxon>Alphaproteobacteria</taxon>
        <taxon>Sphingomonadales</taxon>
        <taxon>Sphingomonadaceae</taxon>
        <taxon>Sphingomonas</taxon>
    </lineage>
</organism>
<dbReference type="Pfam" id="PF09939">
    <property type="entry name" value="DUF2171"/>
    <property type="match status" value="1"/>
</dbReference>
<feature type="region of interest" description="Disordered" evidence="1">
    <location>
        <begin position="94"/>
        <end position="132"/>
    </location>
</feature>
<comment type="caution">
    <text evidence="2">The sequence shown here is derived from an EMBL/GenBank/DDBJ whole genome shotgun (WGS) entry which is preliminary data.</text>
</comment>
<dbReference type="InterPro" id="IPR018684">
    <property type="entry name" value="DUF2171"/>
</dbReference>
<feature type="region of interest" description="Disordered" evidence="1">
    <location>
        <begin position="1"/>
        <end position="34"/>
    </location>
</feature>